<comment type="caution">
    <text evidence="2">The sequence shown here is derived from an EMBL/GenBank/DDBJ whole genome shotgun (WGS) entry which is preliminary data.</text>
</comment>
<reference evidence="2 3" key="1">
    <citation type="submission" date="2024-09" db="EMBL/GenBank/DDBJ databases">
        <authorList>
            <person name="Sun Q."/>
            <person name="Mori K."/>
        </authorList>
    </citation>
    <scope>NUCLEOTIDE SEQUENCE [LARGE SCALE GENOMIC DNA]</scope>
    <source>
        <strain evidence="2 3">JCM 13503</strain>
    </source>
</reference>
<keyword evidence="1" id="KW-0812">Transmembrane</keyword>
<dbReference type="RefSeq" id="WP_380005798.1">
    <property type="nucleotide sequence ID" value="NZ_JBHLYR010000013.1"/>
</dbReference>
<keyword evidence="1" id="KW-1133">Transmembrane helix</keyword>
<dbReference type="Proteomes" id="UP001589733">
    <property type="component" value="Unassembled WGS sequence"/>
</dbReference>
<dbReference type="Pfam" id="PF20554">
    <property type="entry name" value="DUF6766"/>
    <property type="match status" value="1"/>
</dbReference>
<evidence type="ECO:0000313" key="2">
    <source>
        <dbReference type="EMBL" id="MFB9991152.1"/>
    </source>
</evidence>
<name>A0ABV6AUH7_9DEIO</name>
<keyword evidence="1" id="KW-0472">Membrane</keyword>
<keyword evidence="3" id="KW-1185">Reference proteome</keyword>
<sequence length="209" mass="24126">MKRFWTDNALSLVLVVFFLMFWLAQALTGWAVHNEELEQLRQHTLTWPRYLTSSHFWSTTAENWESEFLQMAAFVIFTIYLRQRGSAESNPYPDEQTEKQKQVGAVPRGFWRRNSLSVVLVGLFLGALVLHLFSSWGNSNLEEQARGRTAESLGQFLHQPEFWFESFQNWQSEFLAVAVIVVLTIFLRQIGSSQSKALSDPNEKTGDDS</sequence>
<dbReference type="EMBL" id="JBHLYR010000013">
    <property type="protein sequence ID" value="MFB9991152.1"/>
    <property type="molecule type" value="Genomic_DNA"/>
</dbReference>
<accession>A0ABV6AUH7</accession>
<evidence type="ECO:0000313" key="3">
    <source>
        <dbReference type="Proteomes" id="UP001589733"/>
    </source>
</evidence>
<protein>
    <submittedName>
        <fullName evidence="2">DUF6766 family protein</fullName>
    </submittedName>
</protein>
<gene>
    <name evidence="2" type="ORF">ACFFLM_04025</name>
</gene>
<feature type="transmembrane region" description="Helical" evidence="1">
    <location>
        <begin position="116"/>
        <end position="133"/>
    </location>
</feature>
<dbReference type="InterPro" id="IPR046657">
    <property type="entry name" value="DUF6766"/>
</dbReference>
<organism evidence="2 3">
    <name type="scientific">Deinococcus oregonensis</name>
    <dbReference type="NCBI Taxonomy" id="1805970"/>
    <lineage>
        <taxon>Bacteria</taxon>
        <taxon>Thermotogati</taxon>
        <taxon>Deinococcota</taxon>
        <taxon>Deinococci</taxon>
        <taxon>Deinococcales</taxon>
        <taxon>Deinococcaceae</taxon>
        <taxon>Deinococcus</taxon>
    </lineage>
</organism>
<evidence type="ECO:0000256" key="1">
    <source>
        <dbReference type="SAM" id="Phobius"/>
    </source>
</evidence>
<proteinExistence type="predicted"/>
<feature type="transmembrane region" description="Helical" evidence="1">
    <location>
        <begin position="170"/>
        <end position="187"/>
    </location>
</feature>